<dbReference type="UniPathway" id="UPA00378"/>
<organism evidence="13 14">
    <name type="scientific">Hermetia illucens</name>
    <name type="common">Black soldier fly</name>
    <dbReference type="NCBI Taxonomy" id="343691"/>
    <lineage>
        <taxon>Eukaryota</taxon>
        <taxon>Metazoa</taxon>
        <taxon>Ecdysozoa</taxon>
        <taxon>Arthropoda</taxon>
        <taxon>Hexapoda</taxon>
        <taxon>Insecta</taxon>
        <taxon>Pterygota</taxon>
        <taxon>Neoptera</taxon>
        <taxon>Endopterygota</taxon>
        <taxon>Diptera</taxon>
        <taxon>Brachycera</taxon>
        <taxon>Stratiomyomorpha</taxon>
        <taxon>Stratiomyidae</taxon>
        <taxon>Hermetiinae</taxon>
        <taxon>Hermetia</taxon>
    </lineage>
</organism>
<dbReference type="InterPro" id="IPR035992">
    <property type="entry name" value="Ricin_B-like_lectins"/>
</dbReference>
<dbReference type="FunFam" id="3.90.550.10:FF:000029">
    <property type="entry name" value="Polypeptide N-acetylgalactosaminyltransferase"/>
    <property type="match status" value="1"/>
</dbReference>
<dbReference type="CDD" id="cd23461">
    <property type="entry name" value="beta-trefoil_Ricin_Pgant8-like"/>
    <property type="match status" value="1"/>
</dbReference>
<comment type="cofactor">
    <cofactor evidence="11">
        <name>Mn(2+)</name>
        <dbReference type="ChEBI" id="CHEBI:29035"/>
    </cofactor>
</comment>
<dbReference type="EC" id="2.4.1.-" evidence="11"/>
<dbReference type="GO" id="GO:0030246">
    <property type="term" value="F:carbohydrate binding"/>
    <property type="evidence" value="ECO:0007669"/>
    <property type="project" value="UniProtKB-KW"/>
</dbReference>
<keyword evidence="7 11" id="KW-0333">Golgi apparatus</keyword>
<dbReference type="PANTHER" id="PTHR11675">
    <property type="entry name" value="N-ACETYLGALACTOSAMINYLTRANSFERASE"/>
    <property type="match status" value="1"/>
</dbReference>
<dbReference type="GO" id="GO:0000139">
    <property type="term" value="C:Golgi membrane"/>
    <property type="evidence" value="ECO:0007669"/>
    <property type="project" value="UniProtKB-SubCell"/>
</dbReference>
<proteinExistence type="inferred from homology"/>
<protein>
    <recommendedName>
        <fullName evidence="11">Polypeptide N-acetylgalactosaminyltransferase</fullName>
        <ecNumber evidence="11">2.4.1.-</ecNumber>
    </recommendedName>
    <alternativeName>
        <fullName evidence="11">Protein-UDP acetylgalactosaminyltransferase</fullName>
    </alternativeName>
</protein>
<dbReference type="PROSITE" id="PS50231">
    <property type="entry name" value="RICIN_B_LECTIN"/>
    <property type="match status" value="1"/>
</dbReference>
<dbReference type="InterPro" id="IPR029044">
    <property type="entry name" value="Nucleotide-diphossugar_trans"/>
</dbReference>
<keyword evidence="4 11" id="KW-0430">Lectin</keyword>
<dbReference type="EMBL" id="LR899010">
    <property type="protein sequence ID" value="CAD7080993.1"/>
    <property type="molecule type" value="Genomic_DNA"/>
</dbReference>
<dbReference type="SUPFAM" id="SSF53448">
    <property type="entry name" value="Nucleotide-diphospho-sugar transferases"/>
    <property type="match status" value="1"/>
</dbReference>
<dbReference type="OrthoDB" id="6159198at2759"/>
<dbReference type="PANTHER" id="PTHR11675:SF134">
    <property type="entry name" value="N-ACETYLGALACTOSAMINYLTRANSFERASE 4-RELATED"/>
    <property type="match status" value="1"/>
</dbReference>
<evidence type="ECO:0000256" key="5">
    <source>
        <dbReference type="ARBA" id="ARBA00022968"/>
    </source>
</evidence>
<keyword evidence="9 11" id="KW-1015">Disulfide bond</keyword>
<dbReference type="AlphaFoldDB" id="A0A7R8UI24"/>
<dbReference type="InterPro" id="IPR045885">
    <property type="entry name" value="GalNAc-T"/>
</dbReference>
<dbReference type="Pfam" id="PF00535">
    <property type="entry name" value="Glycos_transf_2"/>
    <property type="match status" value="1"/>
</dbReference>
<evidence type="ECO:0000256" key="9">
    <source>
        <dbReference type="ARBA" id="ARBA00023157"/>
    </source>
</evidence>
<evidence type="ECO:0000313" key="14">
    <source>
        <dbReference type="Proteomes" id="UP000594454"/>
    </source>
</evidence>
<accession>A0A7R8UI24</accession>
<dbReference type="InterPro" id="IPR001173">
    <property type="entry name" value="Glyco_trans_2-like"/>
</dbReference>
<dbReference type="InParanoid" id="A0A7R8UI24"/>
<name>A0A7R8UI24_HERIL</name>
<dbReference type="Pfam" id="PF00652">
    <property type="entry name" value="Ricin_B_lectin"/>
    <property type="match status" value="1"/>
</dbReference>
<evidence type="ECO:0000259" key="12">
    <source>
        <dbReference type="SMART" id="SM00458"/>
    </source>
</evidence>
<evidence type="ECO:0000313" key="13">
    <source>
        <dbReference type="EMBL" id="CAD7080993.1"/>
    </source>
</evidence>
<keyword evidence="14" id="KW-1185">Reference proteome</keyword>
<comment type="pathway">
    <text evidence="11">Protein modification; protein glycosylation.</text>
</comment>
<evidence type="ECO:0000256" key="2">
    <source>
        <dbReference type="ARBA" id="ARBA00005680"/>
    </source>
</evidence>
<keyword evidence="10" id="KW-0325">Glycoprotein</keyword>
<feature type="domain" description="Ricin B lectin" evidence="12">
    <location>
        <begin position="399"/>
        <end position="527"/>
    </location>
</feature>
<keyword evidence="6" id="KW-1133">Transmembrane helix</keyword>
<dbReference type="FunCoup" id="A0A7R8UI24">
    <property type="interactions" value="816"/>
</dbReference>
<dbReference type="InterPro" id="IPR000772">
    <property type="entry name" value="Ricin_B_lectin"/>
</dbReference>
<keyword evidence="11" id="KW-0808">Transferase</keyword>
<evidence type="ECO:0000256" key="7">
    <source>
        <dbReference type="ARBA" id="ARBA00023034"/>
    </source>
</evidence>
<dbReference type="GO" id="GO:0006493">
    <property type="term" value="P:protein O-linked glycosylation"/>
    <property type="evidence" value="ECO:0007669"/>
    <property type="project" value="TreeGrafter"/>
</dbReference>
<keyword evidence="11" id="KW-0328">Glycosyltransferase</keyword>
<keyword evidence="11" id="KW-0464">Manganese</keyword>
<sequence>MKRFIPLKDWNDDQAYKEALGRRGLGELGQPARLKNVDKKLEEKLSREYGYNAMLSDRISLNRSVPDIRHVRCRRQKYLSQLPDVSIILPFFDEHLSVILRSCFTILSRSPPELIKEIILVDDASTKVDLGDKLEEYIADHVPKTRIIRLKRRSGLIVARLVGAKQATGEVLIFFDAHIEPNYNWLPPLIEPIAKNPKTCVCPLIDVISHEDFAYSAQDEGGRGAFDWNFKYTRLPLLPEDLKDPIKPFRSPIMTGGLFAIGREFFWDFEGYDEMLDIWGGEQFEISFKIWMCGGEMLDAPCSRVAHIFRGPRDSSSPRGHDFLHVNLKRVAEVWMDEYKEYIYMRDPELYASIDPGDLTKQKAIRERLQCKSFKWFMETVAFDIPQYYPLVDPPDYASGALRSLAGANLCLDTLNHGLNEEVGLFPCSPNLVRPHETQYWFLSWHKDLRWKYMQYCLDVADKGRNSPVVLFMCHGQGGNQYWEYNMERKWLIHGNERRCLEADIVNFKVFVNRCDVKNKRMQWSFGFTNQTALLDFESNKKFGIRLHTDEQDRRVNFPVN</sequence>
<evidence type="ECO:0000256" key="6">
    <source>
        <dbReference type="ARBA" id="ARBA00022989"/>
    </source>
</evidence>
<evidence type="ECO:0000256" key="4">
    <source>
        <dbReference type="ARBA" id="ARBA00022734"/>
    </source>
</evidence>
<dbReference type="SUPFAM" id="SSF50370">
    <property type="entry name" value="Ricin B-like lectins"/>
    <property type="match status" value="1"/>
</dbReference>
<evidence type="ECO:0000256" key="11">
    <source>
        <dbReference type="RuleBase" id="RU361242"/>
    </source>
</evidence>
<dbReference type="Gene3D" id="3.90.550.10">
    <property type="entry name" value="Spore Coat Polysaccharide Biosynthesis Protein SpsA, Chain A"/>
    <property type="match status" value="1"/>
</dbReference>
<keyword evidence="3" id="KW-0812">Transmembrane</keyword>
<comment type="similarity">
    <text evidence="2 11">Belongs to the glycosyltransferase 2 family. GalNAc-T subfamily.</text>
</comment>
<evidence type="ECO:0000256" key="8">
    <source>
        <dbReference type="ARBA" id="ARBA00023136"/>
    </source>
</evidence>
<keyword evidence="8" id="KW-0472">Membrane</keyword>
<dbReference type="Gene3D" id="2.80.10.50">
    <property type="match status" value="1"/>
</dbReference>
<dbReference type="CDD" id="cd02510">
    <property type="entry name" value="pp-GalNAc-T"/>
    <property type="match status" value="1"/>
</dbReference>
<reference evidence="13 14" key="1">
    <citation type="submission" date="2020-11" db="EMBL/GenBank/DDBJ databases">
        <authorList>
            <person name="Wallbank WR R."/>
            <person name="Pardo Diaz C."/>
            <person name="Kozak K."/>
            <person name="Martin S."/>
            <person name="Jiggins C."/>
            <person name="Moest M."/>
            <person name="Warren A I."/>
            <person name="Generalovic N T."/>
            <person name="Byers J.R.P. K."/>
            <person name="Montejo-Kovacevich G."/>
            <person name="Yen C E."/>
        </authorList>
    </citation>
    <scope>NUCLEOTIDE SEQUENCE [LARGE SCALE GENOMIC DNA]</scope>
</reference>
<gene>
    <name evidence="13" type="ORF">HERILL_LOCUS4120</name>
</gene>
<evidence type="ECO:0000256" key="3">
    <source>
        <dbReference type="ARBA" id="ARBA00022692"/>
    </source>
</evidence>
<evidence type="ECO:0000256" key="1">
    <source>
        <dbReference type="ARBA" id="ARBA00004323"/>
    </source>
</evidence>
<dbReference type="GO" id="GO:0004653">
    <property type="term" value="F:polypeptide N-acetylgalactosaminyltransferase activity"/>
    <property type="evidence" value="ECO:0007669"/>
    <property type="project" value="TreeGrafter"/>
</dbReference>
<comment type="subcellular location">
    <subcellularLocation>
        <location evidence="1 11">Golgi apparatus membrane</location>
        <topology evidence="1 11">Single-pass type II membrane protein</topology>
    </subcellularLocation>
</comment>
<keyword evidence="5" id="KW-0735">Signal-anchor</keyword>
<evidence type="ECO:0000256" key="10">
    <source>
        <dbReference type="ARBA" id="ARBA00023180"/>
    </source>
</evidence>
<dbReference type="SMART" id="SM00458">
    <property type="entry name" value="RICIN"/>
    <property type="match status" value="1"/>
</dbReference>
<dbReference type="Proteomes" id="UP000594454">
    <property type="component" value="Chromosome 2"/>
</dbReference>